<reference evidence="3 4" key="1">
    <citation type="submission" date="2015-07" db="EMBL/GenBank/DDBJ databases">
        <title>Draft Genome Sequence of Komagataeibacter intermedius Strain AF2, Isolated from Kombucha Tea.</title>
        <authorList>
            <person name="Santos R.A."/>
            <person name="Berretta A.A."/>
            <person name="Barud H.S."/>
            <person name="Ribeiro S.J."/>
            <person name="Gonzalez-Garcia L.N."/>
            <person name="Zucchi T.D."/>
            <person name="Goldman G.H."/>
            <person name="Riano-Pachon D.M."/>
        </authorList>
    </citation>
    <scope>NUCLEOTIDE SEQUENCE [LARGE SCALE GENOMIC DNA]</scope>
    <source>
        <strain evidence="3 4">AF2</strain>
    </source>
</reference>
<dbReference type="PANTHER" id="PTHR43625">
    <property type="entry name" value="AFLATOXIN B1 ALDEHYDE REDUCTASE"/>
    <property type="match status" value="1"/>
</dbReference>
<dbReference type="Pfam" id="PF00248">
    <property type="entry name" value="Aldo_ket_red"/>
    <property type="match status" value="1"/>
</dbReference>
<dbReference type="InterPro" id="IPR050791">
    <property type="entry name" value="Aldo-Keto_reductase"/>
</dbReference>
<dbReference type="GO" id="GO:0005737">
    <property type="term" value="C:cytoplasm"/>
    <property type="evidence" value="ECO:0007669"/>
    <property type="project" value="TreeGrafter"/>
</dbReference>
<evidence type="ECO:0000313" key="4">
    <source>
        <dbReference type="Proteomes" id="UP000031553"/>
    </source>
</evidence>
<evidence type="ECO:0000259" key="2">
    <source>
        <dbReference type="Pfam" id="PF00248"/>
    </source>
</evidence>
<accession>A0A0N1FCK0</accession>
<gene>
    <name evidence="3" type="ORF">GLUCOINTEAF2_0203661</name>
</gene>
<dbReference type="RefSeq" id="WP_039733987.1">
    <property type="nucleotide sequence ID" value="NZ_JUFX02000005.1"/>
</dbReference>
<feature type="domain" description="NADP-dependent oxidoreductase" evidence="2">
    <location>
        <begin position="24"/>
        <end position="285"/>
    </location>
</feature>
<name>A0A0N1FCK0_9PROT</name>
<proteinExistence type="predicted"/>
<dbReference type="AlphaFoldDB" id="A0A0N1FCK0"/>
<evidence type="ECO:0000256" key="1">
    <source>
        <dbReference type="ARBA" id="ARBA00023002"/>
    </source>
</evidence>
<dbReference type="EMBL" id="JUFX02000005">
    <property type="protein sequence ID" value="KPH88781.1"/>
    <property type="molecule type" value="Genomic_DNA"/>
</dbReference>
<dbReference type="CDD" id="cd19088">
    <property type="entry name" value="AKR_AKR13B1"/>
    <property type="match status" value="1"/>
</dbReference>
<dbReference type="PANTHER" id="PTHR43625:SF40">
    <property type="entry name" value="ALDO-KETO REDUCTASE YAKC [NADP(+)]"/>
    <property type="match status" value="1"/>
</dbReference>
<dbReference type="InterPro" id="IPR036812">
    <property type="entry name" value="NAD(P)_OxRdtase_dom_sf"/>
</dbReference>
<evidence type="ECO:0000313" key="3">
    <source>
        <dbReference type="EMBL" id="KPH88781.1"/>
    </source>
</evidence>
<dbReference type="GO" id="GO:0016491">
    <property type="term" value="F:oxidoreductase activity"/>
    <property type="evidence" value="ECO:0007669"/>
    <property type="project" value="UniProtKB-KW"/>
</dbReference>
<dbReference type="Proteomes" id="UP000031553">
    <property type="component" value="Unassembled WGS sequence"/>
</dbReference>
<protein>
    <submittedName>
        <fullName evidence="3">Putative aldo-keto reductase</fullName>
    </submittedName>
</protein>
<sequence>MTSLSANATDAGTFSIGGDLAVHRLGFGAMRITGPGIWGPPADHDEAIRTLRRLPELGVNFIDTADSYGPDVSEWLIKEALHPYPKGLVIATKGGLTRSGPDIWKPVGRPEYLLQQVHKSLRNLGVEQIDLWQLHRIDPRVPADEQFDAIRSFIAQKLIRHAGLSEVSVEDIKAASKFFDVATVQNRYNLVDRTSEDVLDYCTAQNIGFIPWFPLAAGDLAKPGSILDTMAKKYGAHPSQIALAWVLKRSPVMLPIPGTSKVAHLEQNVAAADISLSDEDFAALNADGRKAFRSTP</sequence>
<keyword evidence="1" id="KW-0560">Oxidoreductase</keyword>
<comment type="caution">
    <text evidence="3">The sequence shown here is derived from an EMBL/GenBank/DDBJ whole genome shotgun (WGS) entry which is preliminary data.</text>
</comment>
<dbReference type="SUPFAM" id="SSF51430">
    <property type="entry name" value="NAD(P)-linked oxidoreductase"/>
    <property type="match status" value="1"/>
</dbReference>
<dbReference type="OrthoDB" id="9773828at2"/>
<dbReference type="Gene3D" id="3.20.20.100">
    <property type="entry name" value="NADP-dependent oxidoreductase domain"/>
    <property type="match status" value="1"/>
</dbReference>
<dbReference type="InterPro" id="IPR023210">
    <property type="entry name" value="NADP_OxRdtase_dom"/>
</dbReference>
<organism evidence="3 4">
    <name type="scientific">Komagataeibacter intermedius AF2</name>
    <dbReference type="NCBI Taxonomy" id="1458464"/>
    <lineage>
        <taxon>Bacteria</taxon>
        <taxon>Pseudomonadati</taxon>
        <taxon>Pseudomonadota</taxon>
        <taxon>Alphaproteobacteria</taxon>
        <taxon>Acetobacterales</taxon>
        <taxon>Acetobacteraceae</taxon>
        <taxon>Komagataeibacter</taxon>
    </lineage>
</organism>